<evidence type="ECO:0000256" key="1">
    <source>
        <dbReference type="ARBA" id="ARBA00004245"/>
    </source>
</evidence>
<dbReference type="SUPFAM" id="SSF53067">
    <property type="entry name" value="Actin-like ATPase domain"/>
    <property type="match status" value="2"/>
</dbReference>
<evidence type="ECO:0000256" key="7">
    <source>
        <dbReference type="ARBA" id="ARBA00023212"/>
    </source>
</evidence>
<evidence type="ECO:0000256" key="3">
    <source>
        <dbReference type="ARBA" id="ARBA00011501"/>
    </source>
</evidence>
<organism evidence="9 10">
    <name type="scientific">Brassica cretica</name>
    <name type="common">Mustard</name>
    <dbReference type="NCBI Taxonomy" id="69181"/>
    <lineage>
        <taxon>Eukaryota</taxon>
        <taxon>Viridiplantae</taxon>
        <taxon>Streptophyta</taxon>
        <taxon>Embryophyta</taxon>
        <taxon>Tracheophyta</taxon>
        <taxon>Spermatophyta</taxon>
        <taxon>Magnoliopsida</taxon>
        <taxon>eudicotyledons</taxon>
        <taxon>Gunneridae</taxon>
        <taxon>Pentapetalae</taxon>
        <taxon>rosids</taxon>
        <taxon>malvids</taxon>
        <taxon>Brassicales</taxon>
        <taxon>Brassicaceae</taxon>
        <taxon>Brassiceae</taxon>
        <taxon>Brassica</taxon>
    </lineage>
</organism>
<dbReference type="FunFam" id="3.30.420.40:FF:000058">
    <property type="entry name" value="Putative actin-related protein 5"/>
    <property type="match status" value="1"/>
</dbReference>
<dbReference type="FunFam" id="3.30.420.40:FF:000080">
    <property type="entry name" value="Actin, alpha skeletal muscle"/>
    <property type="match status" value="1"/>
</dbReference>
<dbReference type="GO" id="GO:0005856">
    <property type="term" value="C:cytoskeleton"/>
    <property type="evidence" value="ECO:0007669"/>
    <property type="project" value="UniProtKB-SubCell"/>
</dbReference>
<comment type="caution">
    <text evidence="9">The sequence shown here is derived from an EMBL/GenBank/DDBJ whole genome shotgun (WGS) entry which is preliminary data.</text>
</comment>
<evidence type="ECO:0000256" key="5">
    <source>
        <dbReference type="ARBA" id="ARBA00022741"/>
    </source>
</evidence>
<keyword evidence="6" id="KW-0067">ATP-binding</keyword>
<dbReference type="GO" id="GO:0005524">
    <property type="term" value="F:ATP binding"/>
    <property type="evidence" value="ECO:0007669"/>
    <property type="project" value="UniProtKB-KW"/>
</dbReference>
<comment type="subcellular location">
    <subcellularLocation>
        <location evidence="1">Cytoplasm</location>
        <location evidence="1">Cytoskeleton</location>
    </subcellularLocation>
</comment>
<comment type="subunit">
    <text evidence="3">Polymerization of globular actin (G-actin) leads to a structural filament (F-actin) in the form of a two-stranded helix. The binding of profilin to monomeric G-actin cause the sequestration of actin into profilactin complexes, and prevents the polymerization.</text>
</comment>
<dbReference type="FunFam" id="3.90.640.10:FF:000001">
    <property type="entry name" value="Actin, muscle"/>
    <property type="match status" value="1"/>
</dbReference>
<dbReference type="GO" id="GO:0048468">
    <property type="term" value="P:cell development"/>
    <property type="evidence" value="ECO:0007669"/>
    <property type="project" value="UniProtKB-ARBA"/>
</dbReference>
<dbReference type="Gene3D" id="3.90.640.10">
    <property type="entry name" value="Actin, Chain A, domain 4"/>
    <property type="match status" value="1"/>
</dbReference>
<keyword evidence="4" id="KW-0963">Cytoplasm</keyword>
<evidence type="ECO:0008006" key="11">
    <source>
        <dbReference type="Google" id="ProtNLM"/>
    </source>
</evidence>
<keyword evidence="5" id="KW-0547">Nucleotide-binding</keyword>
<evidence type="ECO:0000256" key="6">
    <source>
        <dbReference type="ARBA" id="ARBA00022840"/>
    </source>
</evidence>
<dbReference type="EMBL" id="QGKX02000996">
    <property type="protein sequence ID" value="KAF3556683.1"/>
    <property type="molecule type" value="Genomic_DNA"/>
</dbReference>
<evidence type="ECO:0000313" key="10">
    <source>
        <dbReference type="Proteomes" id="UP000712600"/>
    </source>
</evidence>
<dbReference type="SMART" id="SM00268">
    <property type="entry name" value="ACTIN"/>
    <property type="match status" value="1"/>
</dbReference>
<evidence type="ECO:0000256" key="2">
    <source>
        <dbReference type="ARBA" id="ARBA00006752"/>
    </source>
</evidence>
<reference evidence="9" key="1">
    <citation type="submission" date="2019-12" db="EMBL/GenBank/DDBJ databases">
        <title>Genome sequencing and annotation of Brassica cretica.</title>
        <authorList>
            <person name="Studholme D.J."/>
            <person name="Sarris P."/>
        </authorList>
    </citation>
    <scope>NUCLEOTIDE SEQUENCE</scope>
    <source>
        <strain evidence="9">PFS-109/04</strain>
        <tissue evidence="9">Leaf</tissue>
    </source>
</reference>
<evidence type="ECO:0000256" key="4">
    <source>
        <dbReference type="ARBA" id="ARBA00022490"/>
    </source>
</evidence>
<dbReference type="PANTHER" id="PTHR11937">
    <property type="entry name" value="ACTIN"/>
    <property type="match status" value="1"/>
</dbReference>
<evidence type="ECO:0000256" key="8">
    <source>
        <dbReference type="RuleBase" id="RU000487"/>
    </source>
</evidence>
<evidence type="ECO:0000313" key="9">
    <source>
        <dbReference type="EMBL" id="KAF3556683.1"/>
    </source>
</evidence>
<dbReference type="InterPro" id="IPR004000">
    <property type="entry name" value="Actin"/>
</dbReference>
<protein>
    <recommendedName>
        <fullName evidence="11">Actin</fullName>
    </recommendedName>
</protein>
<dbReference type="InterPro" id="IPR043129">
    <property type="entry name" value="ATPase_NBD"/>
</dbReference>
<comment type="similarity">
    <text evidence="2 8">Belongs to the actin family.</text>
</comment>
<dbReference type="Gene3D" id="3.30.420.40">
    <property type="match status" value="3"/>
</dbReference>
<gene>
    <name evidence="9" type="ORF">F2Q69_00017857</name>
</gene>
<dbReference type="Pfam" id="PF00022">
    <property type="entry name" value="Actin"/>
    <property type="match status" value="1"/>
</dbReference>
<dbReference type="Proteomes" id="UP000712600">
    <property type="component" value="Unassembled WGS sequence"/>
</dbReference>
<name>A0A8S9QW43_BRACR</name>
<sequence length="373" mass="41497">MSRRGFMRVGLKLIIPCHYINATKRTSFGADDTDMVPIVCDNGTGMVKAGLARDDAPSAVFPSIAGRPRHMEHINNWDDMEKIWHHTFYNELRVAPEKHPVLLGEAPLTPKANREKITQIMFETFDVPKLYVANEAVLSLYASGRTTGIVVDSGDGVSHTVPIYEGYPLPQAISRLDLAGRDITDYLTKIMMERGYTYTTTAEREVVRDIKEKLGYIALDHDQEMKKATASSAIDTTYELPDGQVVTIGAERFRCPEALFQPSLVDMETCGIHETTYNSIMKCDVDTRKDLFGNIVLSGGTTMFPGLADRMSKEMAAVAPAGMKLKHVVAPERKNNVWIGGAILASLDSFQQMWVTKAEYNENGPGIIHRKCF</sequence>
<dbReference type="PROSITE" id="PS00432">
    <property type="entry name" value="ACTINS_2"/>
    <property type="match status" value="1"/>
</dbReference>
<dbReference type="FunFam" id="3.30.420.40:FF:000404">
    <property type="entry name" value="Major actin"/>
    <property type="match status" value="1"/>
</dbReference>
<dbReference type="InterPro" id="IPR004001">
    <property type="entry name" value="Actin_CS"/>
</dbReference>
<dbReference type="PRINTS" id="PR00190">
    <property type="entry name" value="ACTIN"/>
</dbReference>
<dbReference type="AlphaFoldDB" id="A0A8S9QW43"/>
<proteinExistence type="inferred from homology"/>
<dbReference type="GO" id="GO:0009653">
    <property type="term" value="P:anatomical structure morphogenesis"/>
    <property type="evidence" value="ECO:0007669"/>
    <property type="project" value="UniProtKB-ARBA"/>
</dbReference>
<keyword evidence="7" id="KW-0206">Cytoskeleton</keyword>
<accession>A0A8S9QW43</accession>